<organism evidence="2 3">
    <name type="scientific">Blastocystis sp. subtype 1 (strain ATCC 50177 / NandII)</name>
    <dbReference type="NCBI Taxonomy" id="478820"/>
    <lineage>
        <taxon>Eukaryota</taxon>
        <taxon>Sar</taxon>
        <taxon>Stramenopiles</taxon>
        <taxon>Bigyra</taxon>
        <taxon>Opalozoa</taxon>
        <taxon>Opalinata</taxon>
        <taxon>Blastocystidae</taxon>
        <taxon>Blastocystis</taxon>
    </lineage>
</organism>
<evidence type="ECO:0000256" key="1">
    <source>
        <dbReference type="SAM" id="MobiDB-lite"/>
    </source>
</evidence>
<dbReference type="OrthoDB" id="66369at2759"/>
<reference evidence="2 3" key="1">
    <citation type="submission" date="2016-05" db="EMBL/GenBank/DDBJ databases">
        <title>Nuclear genome of Blastocystis sp. subtype 1 NandII.</title>
        <authorList>
            <person name="Gentekaki E."/>
            <person name="Curtis B."/>
            <person name="Stairs C."/>
            <person name="Eme L."/>
            <person name="Herman E."/>
            <person name="Klimes V."/>
            <person name="Arias M.C."/>
            <person name="Elias M."/>
            <person name="Hilliou F."/>
            <person name="Klute M."/>
            <person name="Malik S.-B."/>
            <person name="Pightling A."/>
            <person name="Rachubinski R."/>
            <person name="Salas D."/>
            <person name="Schlacht A."/>
            <person name="Suga H."/>
            <person name="Archibald J."/>
            <person name="Ball S.G."/>
            <person name="Clark G."/>
            <person name="Dacks J."/>
            <person name="Van Der Giezen M."/>
            <person name="Tsaousis A."/>
            <person name="Roger A."/>
        </authorList>
    </citation>
    <scope>NUCLEOTIDE SEQUENCE [LARGE SCALE GENOMIC DNA]</scope>
    <source>
        <strain evidence="3">ATCC 50177 / NandII</strain>
    </source>
</reference>
<comment type="caution">
    <text evidence="2">The sequence shown here is derived from an EMBL/GenBank/DDBJ whole genome shotgun (WGS) entry which is preliminary data.</text>
</comment>
<protein>
    <recommendedName>
        <fullName evidence="4">Paladin</fullName>
    </recommendedName>
</protein>
<dbReference type="SUPFAM" id="SSF52799">
    <property type="entry name" value="(Phosphotyrosine protein) phosphatases II"/>
    <property type="match status" value="2"/>
</dbReference>
<dbReference type="InterPro" id="IPR050561">
    <property type="entry name" value="PTP"/>
</dbReference>
<gene>
    <name evidence="2" type="ORF">AV274_1929</name>
</gene>
<dbReference type="SMART" id="SM01301">
    <property type="entry name" value="PTPlike_phytase"/>
    <property type="match status" value="2"/>
</dbReference>
<dbReference type="Gene3D" id="3.90.190.10">
    <property type="entry name" value="Protein tyrosine phosphatase superfamily"/>
    <property type="match status" value="3"/>
</dbReference>
<dbReference type="PANTHER" id="PTHR23339">
    <property type="entry name" value="TYROSINE SPECIFIC PROTEIN PHOSPHATASE AND DUAL SPECIFICITY PROTEIN PHOSPHATASE"/>
    <property type="match status" value="1"/>
</dbReference>
<evidence type="ECO:0008006" key="4">
    <source>
        <dbReference type="Google" id="ProtNLM"/>
    </source>
</evidence>
<sequence length="1341" mass="151883">MIRRSSVRTSSGRQNPFDASLNRRSSKTITVKDNGGSAKMEEYTKLLEHSRRGVVLNRRMILKRDKIPNRCEDTSTTGFAGVSSFTGYDPWNVYSCAQPDESSIYSIVNMLHSQGDEALEIIWVNLREEPSIYINGTSYVLRKADDPFQNLFNDEQIITKSKVENMEKRLKKDVMNECRVVENGCNIVVQREETIHNIRKQILHVNTSSLLTTREMFYIVGTRGFDTNYHRIPIIETNPPSIEALSEIADILVNNSNSKSIVFTDMSGHNKSTYCSAVAMVIRKWKLLLRQFHEKHSAANRILSPVLDLAAETFTTSEADSNVLCVNEEGNGSDVNVSPVTPSSQNSFLYHLEDLPEVDLSSDPDASAVASEVGGKSLPAESDNINVFYNSLLLNGNFAVVTNLTNLFPYGRNAKTLVDSVIQQQAPVYSILKHLVLVRQNIILASNKTEKTAWEELAVKLLRKYYLLIAVTLWLHERQDEEYMPFRQWLEVTPTVYDLYNSINSGHIDQYLSVNCEQVGVADSSEMLTTNGYLNVHTLLLQQQVTDQDNVILAKQLVLACPTHQPIFGTIFTKSLDLRPLLASLDQVPAVVPKHIFLINIHRSPSVVIDRSLFCLRDRTSPLMTSPTFASYDARGEALDQIEQSVVRELDAFDGRFFVLYGYNRESHSIESFKQTIHKDAVFTSKEGFTRAFASCTADSPNTFIHYTRISSNHYSIPSTVSVDQFIGLVQAMPAPSQASSTLVVFSHNIMGLLFHLPLLQLICSHLRNDNSAAENYMSNVNLEEESKEGSFFSQLLSLNIIIDLCRLLSRGYSHFYRVFGIIQSSLLPTDSFTATDYSTNQDDFVPLTLYEYISRQYACYANHSLSGDHNNHSFLYLRYLQALQKLVYLMIIDDYLDSHTTASFTQWLEARPEIASILGSLNDPKTRVFVMPTTVKAASTTPLPPEAVSSINPSHSFVYKHINGLVLNLSSIIKDDYFPGSRNVHLVPQLEGAPNFRVSGFVNRVFGEAIPMVNGILNTVEYISKTYGKRNITWVNLREEPIIFINGKPYSLRNMSDMINNLIFTGIDSERVLEIERKFKQDILHEASVNQSMIMVNDENEKNQSVMHLLPVTDNSVVTLEEVYRRFNEKNPDVQISLFRVPVTDEQAPLATTIDDLVRITFANYQDDFVFNCQIGRGRTTTGMIICSMALSFKSGEWHSLMTRIKESEAVMGQHASQDGNQKMLLEGYYSCVTELIGMMKSGSKAKRKLDYIIDLSSDMQNIREVIYHYHSASMSLQATQKKKEASLDRATHFLHRYCMLIVLAEYFEEHLPDEKNPIFSEWLKQHVEYSAILSRITLA</sequence>
<dbReference type="STRING" id="478820.A0A196SH36"/>
<dbReference type="InterPro" id="IPR029021">
    <property type="entry name" value="Prot-tyrosine_phosphatase-like"/>
</dbReference>
<keyword evidence="3" id="KW-1185">Reference proteome</keyword>
<evidence type="ECO:0000313" key="2">
    <source>
        <dbReference type="EMBL" id="OAO16338.1"/>
    </source>
</evidence>
<dbReference type="EMBL" id="LXWW01000086">
    <property type="protein sequence ID" value="OAO16338.1"/>
    <property type="molecule type" value="Genomic_DNA"/>
</dbReference>
<proteinExistence type="predicted"/>
<dbReference type="Proteomes" id="UP000078348">
    <property type="component" value="Unassembled WGS sequence"/>
</dbReference>
<dbReference type="Pfam" id="PF14566">
    <property type="entry name" value="PTPlike_phytase"/>
    <property type="match status" value="2"/>
</dbReference>
<accession>A0A196SH36</accession>
<evidence type="ECO:0000313" key="3">
    <source>
        <dbReference type="Proteomes" id="UP000078348"/>
    </source>
</evidence>
<name>A0A196SH36_BLAHN</name>
<feature type="region of interest" description="Disordered" evidence="1">
    <location>
        <begin position="1"/>
        <end position="35"/>
    </location>
</feature>